<accession>A0A4T0WZ69</accession>
<feature type="region of interest" description="Disordered" evidence="1">
    <location>
        <begin position="62"/>
        <end position="94"/>
    </location>
</feature>
<gene>
    <name evidence="2" type="ORF">CANINC_003396</name>
</gene>
<keyword evidence="3" id="KW-1185">Reference proteome</keyword>
<evidence type="ECO:0000256" key="1">
    <source>
        <dbReference type="SAM" id="MobiDB-lite"/>
    </source>
</evidence>
<name>A0A4T0WZ69_9ASCO</name>
<sequence>MIKSSIVRKNLSSLSRATPHGGKKYYAEAAIKTKSSPNSFTVSSNSGGKIYSGSKHYVNNSATAQTSPAEDDNGFVPLVSSHGGYVSTSGHSQS</sequence>
<evidence type="ECO:0000313" key="2">
    <source>
        <dbReference type="EMBL" id="TID21912.1"/>
    </source>
</evidence>
<dbReference type="Proteomes" id="UP000307173">
    <property type="component" value="Unassembled WGS sequence"/>
</dbReference>
<feature type="region of interest" description="Disordered" evidence="1">
    <location>
        <begin position="1"/>
        <end position="22"/>
    </location>
</feature>
<comment type="caution">
    <text evidence="2">The sequence shown here is derived from an EMBL/GenBank/DDBJ whole genome shotgun (WGS) entry which is preliminary data.</text>
</comment>
<dbReference type="AlphaFoldDB" id="A0A4T0WZ69"/>
<protein>
    <submittedName>
        <fullName evidence="2">Uncharacterized protein</fullName>
    </submittedName>
</protein>
<organism evidence="2 3">
    <name type="scientific">Pichia inconspicua</name>
    <dbReference type="NCBI Taxonomy" id="52247"/>
    <lineage>
        <taxon>Eukaryota</taxon>
        <taxon>Fungi</taxon>
        <taxon>Dikarya</taxon>
        <taxon>Ascomycota</taxon>
        <taxon>Saccharomycotina</taxon>
        <taxon>Pichiomycetes</taxon>
        <taxon>Pichiales</taxon>
        <taxon>Pichiaceae</taxon>
        <taxon>Pichia</taxon>
    </lineage>
</organism>
<proteinExistence type="predicted"/>
<reference evidence="2 3" key="1">
    <citation type="journal article" date="2019" name="Front. Genet.">
        <title>Whole-Genome Sequencing of the Opportunistic Yeast Pathogen Candida inconspicua Uncovers Its Hybrid Origin.</title>
        <authorList>
            <person name="Mixao V."/>
            <person name="Hansen A.P."/>
            <person name="Saus E."/>
            <person name="Boekhout T."/>
            <person name="Lass-Florl C."/>
            <person name="Gabaldon T."/>
        </authorList>
    </citation>
    <scope>NUCLEOTIDE SEQUENCE [LARGE SCALE GENOMIC DNA]</scope>
    <source>
        <strain evidence="2 3">CBS 180</strain>
    </source>
</reference>
<evidence type="ECO:0000313" key="3">
    <source>
        <dbReference type="Proteomes" id="UP000307173"/>
    </source>
</evidence>
<dbReference type="EMBL" id="SELW01000551">
    <property type="protein sequence ID" value="TID21912.1"/>
    <property type="molecule type" value="Genomic_DNA"/>
</dbReference>